<reference evidence="2" key="1">
    <citation type="submission" date="2018-03" db="EMBL/GenBank/DDBJ databases">
        <authorList>
            <person name="Guldener U."/>
        </authorList>
    </citation>
    <scope>NUCLEOTIDE SEQUENCE</scope>
</reference>
<keyword evidence="1" id="KW-0289">Folate biosynthesis</keyword>
<evidence type="ECO:0000256" key="1">
    <source>
        <dbReference type="ARBA" id="ARBA00022909"/>
    </source>
</evidence>
<gene>
    <name evidence="2" type="ORF">DNG_00481</name>
</gene>
<dbReference type="AlphaFoldDB" id="A0AAE8SQX7"/>
<dbReference type="GO" id="GO:0046656">
    <property type="term" value="P:folic acid biosynthetic process"/>
    <property type="evidence" value="ECO:0007669"/>
    <property type="project" value="UniProtKB-KW"/>
</dbReference>
<feature type="non-terminal residue" evidence="2">
    <location>
        <position position="229"/>
    </location>
</feature>
<dbReference type="Gene3D" id="3.30.1130.10">
    <property type="match status" value="2"/>
</dbReference>
<dbReference type="Proteomes" id="UP001187682">
    <property type="component" value="Unassembled WGS sequence"/>
</dbReference>
<accession>A0AAE8SQX7</accession>
<sequence length="229" mass="24132">MPPATLSPTWSITTAAGQAPSVVRLRNLQSTARIGVDAWGRPTRPQPLLISASVSLASPFASSSSSDSVSADTVHYGHLSKAVLSTLDDIDRRGAVQTDGGDDPVSLRRLLDEIWWRLTGRGVDGSAAPGGSPEPFLDVRAVRCLSVSAQLPKASLVGGCVGLTGTSLFREGEVESYGMCLRLSGIRVPTLIGINDNEREAKQVVVADISIDCLEGGDVYPSLEKAIYD</sequence>
<organism evidence="2 3">
    <name type="scientific">Cephalotrichum gorgonifer</name>
    <dbReference type="NCBI Taxonomy" id="2041049"/>
    <lineage>
        <taxon>Eukaryota</taxon>
        <taxon>Fungi</taxon>
        <taxon>Dikarya</taxon>
        <taxon>Ascomycota</taxon>
        <taxon>Pezizomycotina</taxon>
        <taxon>Sordariomycetes</taxon>
        <taxon>Hypocreomycetidae</taxon>
        <taxon>Microascales</taxon>
        <taxon>Microascaceae</taxon>
        <taxon>Cephalotrichum</taxon>
    </lineage>
</organism>
<evidence type="ECO:0000313" key="3">
    <source>
        <dbReference type="Proteomes" id="UP001187682"/>
    </source>
</evidence>
<keyword evidence="3" id="KW-1185">Reference proteome</keyword>
<name>A0AAE8SQX7_9PEZI</name>
<dbReference type="EMBL" id="ONZQ02000001">
    <property type="protein sequence ID" value="SPN96963.1"/>
    <property type="molecule type" value="Genomic_DNA"/>
</dbReference>
<dbReference type="InterPro" id="IPR043133">
    <property type="entry name" value="GTP-CH-I_C/QueF"/>
</dbReference>
<evidence type="ECO:0000313" key="2">
    <source>
        <dbReference type="EMBL" id="SPN96963.1"/>
    </source>
</evidence>
<proteinExistence type="predicted"/>
<comment type="caution">
    <text evidence="2">The sequence shown here is derived from an EMBL/GenBank/DDBJ whole genome shotgun (WGS) entry which is preliminary data.</text>
</comment>
<protein>
    <submittedName>
        <fullName evidence="2">Related to dihydroneopterin aldolase</fullName>
    </submittedName>
</protein>